<reference evidence="2 3" key="1">
    <citation type="submission" date="2019-06" db="EMBL/GenBank/DDBJ databases">
        <title>Sequencing the genomes of 1000 actinobacteria strains.</title>
        <authorList>
            <person name="Klenk H.-P."/>
        </authorList>
    </citation>
    <scope>NUCLEOTIDE SEQUENCE [LARGE SCALE GENOMIC DNA]</scope>
    <source>
        <strain evidence="2 3">DSM 102200</strain>
    </source>
</reference>
<keyword evidence="3" id="KW-1185">Reference proteome</keyword>
<sequence>MSDQPASVLFEAVRLAEVLRKRMSGGAGPGDVWSDATSDAWGEHIATGAPECRYCPVCRAIAASRTSGPDVVGHVVSAGESLFAAVREAVAGFERTRTPRQEPGETPADGGDRPHSD</sequence>
<name>A0A543CC82_9ACTN</name>
<dbReference type="OrthoDB" id="3540777at2"/>
<evidence type="ECO:0000313" key="3">
    <source>
        <dbReference type="Proteomes" id="UP000316096"/>
    </source>
</evidence>
<feature type="compositionally biased region" description="Basic and acidic residues" evidence="1">
    <location>
        <begin position="94"/>
        <end position="103"/>
    </location>
</feature>
<dbReference type="RefSeq" id="WP_141952211.1">
    <property type="nucleotide sequence ID" value="NZ_VFOZ01000001.1"/>
</dbReference>
<dbReference type="EMBL" id="VFOZ01000001">
    <property type="protein sequence ID" value="TQL94698.1"/>
    <property type="molecule type" value="Genomic_DNA"/>
</dbReference>
<dbReference type="AlphaFoldDB" id="A0A543CC82"/>
<accession>A0A543CC82</accession>
<evidence type="ECO:0000256" key="1">
    <source>
        <dbReference type="SAM" id="MobiDB-lite"/>
    </source>
</evidence>
<feature type="region of interest" description="Disordered" evidence="1">
    <location>
        <begin position="93"/>
        <end position="117"/>
    </location>
</feature>
<proteinExistence type="predicted"/>
<dbReference type="Proteomes" id="UP000316096">
    <property type="component" value="Unassembled WGS sequence"/>
</dbReference>
<organism evidence="2 3">
    <name type="scientific">Actinoallomurus bryophytorum</name>
    <dbReference type="NCBI Taxonomy" id="1490222"/>
    <lineage>
        <taxon>Bacteria</taxon>
        <taxon>Bacillati</taxon>
        <taxon>Actinomycetota</taxon>
        <taxon>Actinomycetes</taxon>
        <taxon>Streptosporangiales</taxon>
        <taxon>Thermomonosporaceae</taxon>
        <taxon>Actinoallomurus</taxon>
    </lineage>
</organism>
<evidence type="ECO:0000313" key="2">
    <source>
        <dbReference type="EMBL" id="TQL94698.1"/>
    </source>
</evidence>
<gene>
    <name evidence="2" type="ORF">FB559_0180</name>
</gene>
<protein>
    <submittedName>
        <fullName evidence="2">Uncharacterized protein</fullName>
    </submittedName>
</protein>
<comment type="caution">
    <text evidence="2">The sequence shown here is derived from an EMBL/GenBank/DDBJ whole genome shotgun (WGS) entry which is preliminary data.</text>
</comment>